<evidence type="ECO:0000313" key="3">
    <source>
        <dbReference type="Proteomes" id="UP000054845"/>
    </source>
</evidence>
<dbReference type="OrthoDB" id="10335449at2759"/>
<keyword evidence="3" id="KW-1185">Reference proteome</keyword>
<dbReference type="Proteomes" id="UP000054845">
    <property type="component" value="Unassembled WGS sequence"/>
</dbReference>
<keyword evidence="1" id="KW-0732">Signal</keyword>
<name>A0A0P1BL61_9BASI</name>
<reference evidence="2 3" key="1">
    <citation type="submission" date="2014-09" db="EMBL/GenBank/DDBJ databases">
        <authorList>
            <person name="Magalhaes I.L.F."/>
            <person name="Oliveira U."/>
            <person name="Santos F.R."/>
            <person name="Vidigal T.H.D.A."/>
            <person name="Brescovit A.D."/>
            <person name="Santos A.J."/>
        </authorList>
    </citation>
    <scope>NUCLEOTIDE SEQUENCE [LARGE SCALE GENOMIC DNA]</scope>
</reference>
<sequence>MKFTGFFAALFASTAIITCHGAPGARARPHAWSSLASKSAPLGERATWYEINKRTIIPAPKLNGFHVNGHPQISQGAFLPKNSLGFDRHVEIPDKHTLKWSYAHDTARPLHIFDSERGWILQHGAQPIDRAISPLDFVS</sequence>
<evidence type="ECO:0000256" key="1">
    <source>
        <dbReference type="SAM" id="SignalP"/>
    </source>
</evidence>
<feature type="chain" id="PRO_5006059655" evidence="1">
    <location>
        <begin position="28"/>
        <end position="139"/>
    </location>
</feature>
<dbReference type="EMBL" id="CCYA01000254">
    <property type="protein sequence ID" value="CEH17455.1"/>
    <property type="molecule type" value="Genomic_DNA"/>
</dbReference>
<proteinExistence type="predicted"/>
<dbReference type="AlphaFoldDB" id="A0A0P1BL61"/>
<evidence type="ECO:0000313" key="2">
    <source>
        <dbReference type="EMBL" id="CEH17455.1"/>
    </source>
</evidence>
<feature type="signal peptide" evidence="1">
    <location>
        <begin position="1"/>
        <end position="27"/>
    </location>
</feature>
<organism evidence="2 3">
    <name type="scientific">Ceraceosorus bombacis</name>
    <dbReference type="NCBI Taxonomy" id="401625"/>
    <lineage>
        <taxon>Eukaryota</taxon>
        <taxon>Fungi</taxon>
        <taxon>Dikarya</taxon>
        <taxon>Basidiomycota</taxon>
        <taxon>Ustilaginomycotina</taxon>
        <taxon>Exobasidiomycetes</taxon>
        <taxon>Ceraceosorales</taxon>
        <taxon>Ceraceosoraceae</taxon>
        <taxon>Ceraceosorus</taxon>
    </lineage>
</organism>
<accession>A0A0P1BL61</accession>
<protein>
    <submittedName>
        <fullName evidence="2">Uncharacterized protein</fullName>
    </submittedName>
</protein>